<evidence type="ECO:0000256" key="11">
    <source>
        <dbReference type="ARBA" id="ARBA00023242"/>
    </source>
</evidence>
<dbReference type="InterPro" id="IPR050611">
    <property type="entry name" value="ABCF"/>
</dbReference>
<feature type="region of interest" description="Disordered" evidence="13">
    <location>
        <begin position="406"/>
        <end position="438"/>
    </location>
</feature>
<keyword evidence="8" id="KW-0547">Nucleotide-binding</keyword>
<dbReference type="EMBL" id="LR782607">
    <property type="protein sequence ID" value="CAB3219640.1"/>
    <property type="molecule type" value="mRNA"/>
</dbReference>
<dbReference type="NCBIfam" id="NF000355">
    <property type="entry name" value="ribo_prot_ABC_F"/>
    <property type="match status" value="1"/>
</dbReference>
<keyword evidence="5" id="KW-0963">Cytoplasm</keyword>
<feature type="region of interest" description="Disordered" evidence="13">
    <location>
        <begin position="1"/>
        <end position="82"/>
    </location>
</feature>
<dbReference type="SMART" id="SM00382">
    <property type="entry name" value="AAA"/>
    <property type="match status" value="2"/>
</dbReference>
<keyword evidence="6" id="KW-0597">Phosphoprotein</keyword>
<proteinExistence type="evidence at transcript level"/>
<dbReference type="CDD" id="cd03221">
    <property type="entry name" value="ABCF_EF-3"/>
    <property type="match status" value="2"/>
</dbReference>
<evidence type="ECO:0000256" key="3">
    <source>
        <dbReference type="ARBA" id="ARBA00004642"/>
    </source>
</evidence>
<accession>A0A6F9D663</accession>
<dbReference type="GO" id="GO:0005737">
    <property type="term" value="C:cytoplasm"/>
    <property type="evidence" value="ECO:0007669"/>
    <property type="project" value="UniProtKB-SubCell"/>
</dbReference>
<dbReference type="FunFam" id="3.40.50.300:FF:000472">
    <property type="entry name" value="ATP-binding cassette, sub-family F (GCN20), member 1"/>
    <property type="match status" value="1"/>
</dbReference>
<evidence type="ECO:0000256" key="5">
    <source>
        <dbReference type="ARBA" id="ARBA00022490"/>
    </source>
</evidence>
<sequence length="689" mass="77749">MPKKPKKSSKKAFFEELAESENAKADEIGSTEKEVKKITKNVQTLSTEEPKIPTSRSARQKPADGDQVDRGELQDFSHEDGPVVQEFELDEELMKGMTRKEKKKYIKEFQFKKQMAEMETQRANDELSNFTVSVSNTKMEGLENTMDIKLENFSIAAKGKDLFKNANLTVVAGRRYGLVGPNGKGKTTLLRHIAARKLAIPAHIDILYCEQEVIADSTPAIESVLNADKERLRLLKLEKELISRQEKGDLAVQDELKKLYEDMDAHGVASAEPRARRILAGLGFTVSMQARATEDFSGGWRMRVSLARALFLEPTLLLLDEPTNHLDLNAVIWLDNYLQNWKKTLLIVSHDQSFLDNVCSDIIHLDQLKLHLYRGNYGQFKKMYVQRVKEQWKEYEKQEKRLKEMKAHGASKKVAEKKTKEALTRKQQKGMRGGAAVMEESGETTTELIVKPKEYIVKFNFPDPPSLSPPILGLHNVNFGYPNQPLLFKNLEFGLDLDSRIAVVGPNGVGKSTLLKLLCGEIEPLSGEMRRNHRLRIAYYSQHSADQLDVDKSATEYLRDKFNMGYQDARKRLGSVGLVSYAHEIPIRDLSGGQKARVALAELISSAPDILILDEPTNNLDLESIDALGDAINLYKGGVLIVSHDARLITETECTLWVVEKQTVNQIEGDFDDYKQEILESLGEEVTKA</sequence>
<dbReference type="Pfam" id="PF12848">
    <property type="entry name" value="ABC_tran_Xtn"/>
    <property type="match status" value="1"/>
</dbReference>
<dbReference type="PROSITE" id="PS50893">
    <property type="entry name" value="ABC_TRANSPORTER_2"/>
    <property type="match status" value="2"/>
</dbReference>
<organism evidence="15">
    <name type="scientific">Phallusia mammillata</name>
    <dbReference type="NCBI Taxonomy" id="59560"/>
    <lineage>
        <taxon>Eukaryota</taxon>
        <taxon>Metazoa</taxon>
        <taxon>Chordata</taxon>
        <taxon>Tunicata</taxon>
        <taxon>Ascidiacea</taxon>
        <taxon>Phlebobranchia</taxon>
        <taxon>Ascidiidae</taxon>
        <taxon>Phallusia</taxon>
    </lineage>
</organism>
<dbReference type="InterPro" id="IPR003439">
    <property type="entry name" value="ABC_transporter-like_ATP-bd"/>
</dbReference>
<evidence type="ECO:0000256" key="2">
    <source>
        <dbReference type="ARBA" id="ARBA00004496"/>
    </source>
</evidence>
<reference evidence="15" key="1">
    <citation type="submission" date="2020-04" db="EMBL/GenBank/DDBJ databases">
        <authorList>
            <person name="Neveu A P."/>
        </authorList>
    </citation>
    <scope>NUCLEOTIDE SEQUENCE</scope>
    <source>
        <tissue evidence="15">Whole embryo</tissue>
    </source>
</reference>
<evidence type="ECO:0000256" key="4">
    <source>
        <dbReference type="ARBA" id="ARBA00011054"/>
    </source>
</evidence>
<dbReference type="InterPro" id="IPR027417">
    <property type="entry name" value="P-loop_NTPase"/>
</dbReference>
<dbReference type="PROSITE" id="PS00211">
    <property type="entry name" value="ABC_TRANSPORTER_1"/>
    <property type="match status" value="2"/>
</dbReference>
<comment type="similarity">
    <text evidence="4">Belongs to the ABC transporter superfamily. ABCF family. EF3 subfamily.</text>
</comment>
<keyword evidence="10" id="KW-0010">Activator</keyword>
<dbReference type="GO" id="GO:0016887">
    <property type="term" value="F:ATP hydrolysis activity"/>
    <property type="evidence" value="ECO:0007669"/>
    <property type="project" value="InterPro"/>
</dbReference>
<dbReference type="GO" id="GO:0005635">
    <property type="term" value="C:nuclear envelope"/>
    <property type="evidence" value="ECO:0007669"/>
    <property type="project" value="UniProtKB-SubCell"/>
</dbReference>
<evidence type="ECO:0000256" key="9">
    <source>
        <dbReference type="ARBA" id="ARBA00022840"/>
    </source>
</evidence>
<feature type="compositionally biased region" description="Basic and acidic residues" evidence="13">
    <location>
        <begin position="61"/>
        <end position="81"/>
    </location>
</feature>
<evidence type="ECO:0000259" key="14">
    <source>
        <dbReference type="PROSITE" id="PS50893"/>
    </source>
</evidence>
<evidence type="ECO:0000256" key="8">
    <source>
        <dbReference type="ARBA" id="ARBA00022741"/>
    </source>
</evidence>
<feature type="compositionally biased region" description="Basic and acidic residues" evidence="13">
    <location>
        <begin position="406"/>
        <end position="424"/>
    </location>
</feature>
<dbReference type="InterPro" id="IPR017871">
    <property type="entry name" value="ABC_transporter-like_CS"/>
</dbReference>
<dbReference type="InterPro" id="IPR003593">
    <property type="entry name" value="AAA+_ATPase"/>
</dbReference>
<evidence type="ECO:0000256" key="10">
    <source>
        <dbReference type="ARBA" id="ARBA00023159"/>
    </source>
</evidence>
<feature type="domain" description="ABC transporter" evidence="14">
    <location>
        <begin position="472"/>
        <end position="686"/>
    </location>
</feature>
<gene>
    <name evidence="15" type="primary">Abcf1</name>
</gene>
<evidence type="ECO:0000256" key="1">
    <source>
        <dbReference type="ARBA" id="ARBA00004259"/>
    </source>
</evidence>
<keyword evidence="11" id="KW-0539">Nucleus</keyword>
<evidence type="ECO:0000256" key="7">
    <source>
        <dbReference type="ARBA" id="ARBA00022737"/>
    </source>
</evidence>
<dbReference type="GO" id="GO:0005654">
    <property type="term" value="C:nucleoplasm"/>
    <property type="evidence" value="ECO:0007669"/>
    <property type="project" value="UniProtKB-SubCell"/>
</dbReference>
<feature type="compositionally biased region" description="Basic residues" evidence="13">
    <location>
        <begin position="1"/>
        <end position="10"/>
    </location>
</feature>
<evidence type="ECO:0000256" key="13">
    <source>
        <dbReference type="SAM" id="MobiDB-lite"/>
    </source>
</evidence>
<dbReference type="PANTHER" id="PTHR19211">
    <property type="entry name" value="ATP-BINDING TRANSPORT PROTEIN-RELATED"/>
    <property type="match status" value="1"/>
</dbReference>
<keyword evidence="9 15" id="KW-0067">ATP-binding</keyword>
<dbReference type="Pfam" id="PF00005">
    <property type="entry name" value="ABC_tran"/>
    <property type="match status" value="2"/>
</dbReference>
<evidence type="ECO:0000256" key="12">
    <source>
        <dbReference type="ARBA" id="ARBA00073921"/>
    </source>
</evidence>
<dbReference type="Gene3D" id="3.40.50.300">
    <property type="entry name" value="P-loop containing nucleotide triphosphate hydrolases"/>
    <property type="match status" value="2"/>
</dbReference>
<dbReference type="PANTHER" id="PTHR19211:SF14">
    <property type="entry name" value="ATP-BINDING CASSETTE SUB-FAMILY F MEMBER 1"/>
    <property type="match status" value="1"/>
</dbReference>
<evidence type="ECO:0000256" key="6">
    <source>
        <dbReference type="ARBA" id="ARBA00022553"/>
    </source>
</evidence>
<comment type="subcellular location">
    <subcellularLocation>
        <location evidence="2">Cytoplasm</location>
    </subcellularLocation>
    <subcellularLocation>
        <location evidence="1">Nucleus envelope</location>
    </subcellularLocation>
    <subcellularLocation>
        <location evidence="3">Nucleus</location>
        <location evidence="3">Nucleoplasm</location>
    </subcellularLocation>
</comment>
<dbReference type="AlphaFoldDB" id="A0A6F9D663"/>
<keyword evidence="7" id="KW-0677">Repeat</keyword>
<evidence type="ECO:0000313" key="15">
    <source>
        <dbReference type="EMBL" id="CAB3219640.1"/>
    </source>
</evidence>
<protein>
    <recommendedName>
        <fullName evidence="12">ATP-binding cassette sub-family F member 1</fullName>
    </recommendedName>
</protein>
<dbReference type="FunFam" id="3.40.50.300:FF:000471">
    <property type="entry name" value="ATP-binding cassette, sub-family F (GCN20), member 1"/>
    <property type="match status" value="1"/>
</dbReference>
<dbReference type="GO" id="GO:0005524">
    <property type="term" value="F:ATP binding"/>
    <property type="evidence" value="ECO:0007669"/>
    <property type="project" value="UniProtKB-KW"/>
</dbReference>
<dbReference type="SUPFAM" id="SSF52540">
    <property type="entry name" value="P-loop containing nucleoside triphosphate hydrolases"/>
    <property type="match status" value="2"/>
</dbReference>
<feature type="compositionally biased region" description="Basic and acidic residues" evidence="13">
    <location>
        <begin position="21"/>
        <end position="37"/>
    </location>
</feature>
<name>A0A6F9D663_9ASCI</name>
<feature type="domain" description="ABC transporter" evidence="14">
    <location>
        <begin position="148"/>
        <end position="392"/>
    </location>
</feature>
<dbReference type="InterPro" id="IPR032781">
    <property type="entry name" value="ABC_tran_Xtn"/>
</dbReference>